<feature type="signal peptide" evidence="1">
    <location>
        <begin position="1"/>
        <end position="19"/>
    </location>
</feature>
<organism evidence="2 3">
    <name type="scientific">Dongia rigui</name>
    <dbReference type="NCBI Taxonomy" id="940149"/>
    <lineage>
        <taxon>Bacteria</taxon>
        <taxon>Pseudomonadati</taxon>
        <taxon>Pseudomonadota</taxon>
        <taxon>Alphaproteobacteria</taxon>
        <taxon>Rhodospirillales</taxon>
        <taxon>Dongiaceae</taxon>
        <taxon>Dongia</taxon>
    </lineage>
</organism>
<dbReference type="EMBL" id="JAXCLX010000004">
    <property type="protein sequence ID" value="MDY0874274.1"/>
    <property type="molecule type" value="Genomic_DNA"/>
</dbReference>
<name>A0ABU5E3V6_9PROT</name>
<dbReference type="Proteomes" id="UP001271769">
    <property type="component" value="Unassembled WGS sequence"/>
</dbReference>
<reference evidence="2 3" key="1">
    <citation type="journal article" date="2013" name="Antonie Van Leeuwenhoek">
        <title>Dongia rigui sp. nov., isolated from freshwater of a large wetland in Korea.</title>
        <authorList>
            <person name="Baik K.S."/>
            <person name="Hwang Y.M."/>
            <person name="Choi J.S."/>
            <person name="Kwon J."/>
            <person name="Seong C.N."/>
        </authorList>
    </citation>
    <scope>NUCLEOTIDE SEQUENCE [LARGE SCALE GENOMIC DNA]</scope>
    <source>
        <strain evidence="2 3">04SU4-P</strain>
    </source>
</reference>
<protein>
    <recommendedName>
        <fullName evidence="4">DUF4136 domain-containing protein</fullName>
    </recommendedName>
</protein>
<dbReference type="PROSITE" id="PS51257">
    <property type="entry name" value="PROKAR_LIPOPROTEIN"/>
    <property type="match status" value="1"/>
</dbReference>
<evidence type="ECO:0000313" key="2">
    <source>
        <dbReference type="EMBL" id="MDY0874274.1"/>
    </source>
</evidence>
<gene>
    <name evidence="2" type="ORF">SMD31_20210</name>
</gene>
<keyword evidence="3" id="KW-1185">Reference proteome</keyword>
<feature type="chain" id="PRO_5045451289" description="DUF4136 domain-containing protein" evidence="1">
    <location>
        <begin position="20"/>
        <end position="203"/>
    </location>
</feature>
<evidence type="ECO:0000256" key="1">
    <source>
        <dbReference type="SAM" id="SignalP"/>
    </source>
</evidence>
<sequence length="203" mass="21741">MMINRILPLSATVCLALLAACTTPAPPRPAMQPLSVAGNFGFSDRDVDGDTVEITYRGAEVKLSGSNPRGDARISSEKDKVHDLALLRAARIAAERGAPAFRVVAEKTDSDIDVKSYPHCMAAPFWGPGLGYYGHRHAYGYGYGGYGWPYAGYPCSERRWASGRAVSVLTVDLVAKPVAGDQSLGTAETIAKLEKIYANATYP</sequence>
<keyword evidence="1" id="KW-0732">Signal</keyword>
<accession>A0ABU5E3V6</accession>
<proteinExistence type="predicted"/>
<dbReference type="RefSeq" id="WP_320502743.1">
    <property type="nucleotide sequence ID" value="NZ_JAXCLX010000004.1"/>
</dbReference>
<comment type="caution">
    <text evidence="2">The sequence shown here is derived from an EMBL/GenBank/DDBJ whole genome shotgun (WGS) entry which is preliminary data.</text>
</comment>
<evidence type="ECO:0008006" key="4">
    <source>
        <dbReference type="Google" id="ProtNLM"/>
    </source>
</evidence>
<evidence type="ECO:0000313" key="3">
    <source>
        <dbReference type="Proteomes" id="UP001271769"/>
    </source>
</evidence>